<evidence type="ECO:0000256" key="1">
    <source>
        <dbReference type="SAM" id="MobiDB-lite"/>
    </source>
</evidence>
<evidence type="ECO:0000313" key="3">
    <source>
        <dbReference type="Proteomes" id="UP000774326"/>
    </source>
</evidence>
<feature type="region of interest" description="Disordered" evidence="1">
    <location>
        <begin position="382"/>
        <end position="406"/>
    </location>
</feature>
<feature type="region of interest" description="Disordered" evidence="1">
    <location>
        <begin position="249"/>
        <end position="283"/>
    </location>
</feature>
<dbReference type="Proteomes" id="UP000774326">
    <property type="component" value="Unassembled WGS sequence"/>
</dbReference>
<keyword evidence="3" id="KW-1185">Reference proteome</keyword>
<dbReference type="AlphaFoldDB" id="A0A9P8Q2I4"/>
<feature type="region of interest" description="Disordered" evidence="1">
    <location>
        <begin position="1"/>
        <end position="22"/>
    </location>
</feature>
<protein>
    <submittedName>
        <fullName evidence="2">Uncharacterized protein</fullName>
    </submittedName>
</protein>
<reference evidence="2" key="2">
    <citation type="submission" date="2021-01" db="EMBL/GenBank/DDBJ databases">
        <authorList>
            <person name="Schikora-Tamarit M.A."/>
        </authorList>
    </citation>
    <scope>NUCLEOTIDE SEQUENCE</scope>
    <source>
        <strain evidence="2">CBS2887</strain>
    </source>
</reference>
<proteinExistence type="predicted"/>
<accession>A0A9P8Q2I4</accession>
<dbReference type="OrthoDB" id="10655831at2759"/>
<organism evidence="2 3">
    <name type="scientific">Wickerhamomyces pijperi</name>
    <name type="common">Yeast</name>
    <name type="synonym">Pichia pijperi</name>
    <dbReference type="NCBI Taxonomy" id="599730"/>
    <lineage>
        <taxon>Eukaryota</taxon>
        <taxon>Fungi</taxon>
        <taxon>Dikarya</taxon>
        <taxon>Ascomycota</taxon>
        <taxon>Saccharomycotina</taxon>
        <taxon>Saccharomycetes</taxon>
        <taxon>Phaffomycetales</taxon>
        <taxon>Wickerhamomycetaceae</taxon>
        <taxon>Wickerhamomyces</taxon>
    </lineage>
</organism>
<evidence type="ECO:0000313" key="2">
    <source>
        <dbReference type="EMBL" id="KAH3682717.1"/>
    </source>
</evidence>
<reference evidence="2" key="1">
    <citation type="journal article" date="2021" name="Open Biol.">
        <title>Shared evolutionary footprints suggest mitochondrial oxidative damage underlies multiple complex I losses in fungi.</title>
        <authorList>
            <person name="Schikora-Tamarit M.A."/>
            <person name="Marcet-Houben M."/>
            <person name="Nosek J."/>
            <person name="Gabaldon T."/>
        </authorList>
    </citation>
    <scope>NUCLEOTIDE SEQUENCE</scope>
    <source>
        <strain evidence="2">CBS2887</strain>
    </source>
</reference>
<feature type="compositionally biased region" description="Polar residues" evidence="1">
    <location>
        <begin position="382"/>
        <end position="392"/>
    </location>
</feature>
<sequence>MLPGQLPKVSPPQQQNESNHAQTNQNIMTQESQQLEGYATLWTWYIVNLALGQYENINKDLIKLRQLDQFIMKFNSDCFNDVCTLFILPLEKFNYSANNPYLEKLLTSYHCKHSNHNPNQTESQLNFEMDQVKVTPLGLITTDEVILMVKDPSQTTRPTELKGDMPSASITTATCKLENDSNSVISGDPGFTPSVVDLDMDAESSIDKEKSSSSFSSDCYSLIDSDDVSDVDEDEVSRLGASLARVTTVSNDSTSLSQSGGDDDQSEYPSVSETEDEEDALPFPSKIAVNEEETEGQNNNEDINLSIIIFKNLQNNTKKVAIRQLSESNEFTSDWILYDDEFNFKNLQLLNLTEVLEWGSMCTKILIYSNLNYGKILDPVSQETSPAASSTHTYDDDLSDAESLDSEFGDENDLTVMEFDGGTLLNRSTYATMTNTSTHSNDNNTIKYINTNSRRTSRANSIITQPTSRYSVDLKDLGLDLSKVETRNQIRSIKSELYLASGIGAGSSGGGVGTGLMKSKSNPGGNNGTNMGSNGGSYAGHKHRFSIGKKFKSTNTGDIIRIKSNVSQAGDQKCSIM</sequence>
<feature type="compositionally biased region" description="Acidic residues" evidence="1">
    <location>
        <begin position="396"/>
        <end position="406"/>
    </location>
</feature>
<name>A0A9P8Q2I4_WICPI</name>
<feature type="compositionally biased region" description="Polar residues" evidence="1">
    <location>
        <begin position="11"/>
        <end position="22"/>
    </location>
</feature>
<comment type="caution">
    <text evidence="2">The sequence shown here is derived from an EMBL/GenBank/DDBJ whole genome shotgun (WGS) entry which is preliminary data.</text>
</comment>
<gene>
    <name evidence="2" type="ORF">WICPIJ_006323</name>
</gene>
<dbReference type="EMBL" id="JAEUBG010003483">
    <property type="protein sequence ID" value="KAH3682717.1"/>
    <property type="molecule type" value="Genomic_DNA"/>
</dbReference>